<dbReference type="PROSITE" id="PS51669">
    <property type="entry name" value="4FE4S_MOW_BIS_MGD"/>
    <property type="match status" value="1"/>
</dbReference>
<dbReference type="SUPFAM" id="SSF53706">
    <property type="entry name" value="Formate dehydrogenase/DMSO reductase, domains 1-3"/>
    <property type="match status" value="1"/>
</dbReference>
<dbReference type="Pfam" id="PF04879">
    <property type="entry name" value="Molybdop_Fe4S4"/>
    <property type="match status" value="1"/>
</dbReference>
<dbReference type="PANTHER" id="PTHR43742:SF9">
    <property type="entry name" value="TETRATHIONATE REDUCTASE SUBUNIT A"/>
    <property type="match status" value="1"/>
</dbReference>
<dbReference type="Gene3D" id="2.20.25.90">
    <property type="entry name" value="ADC-like domains"/>
    <property type="match status" value="1"/>
</dbReference>
<sequence>MQSVHSICLMCSVRCPIQVMVDNDNVKLIEGNPHDPGIKGSICPKGAAGVCLLNDQERLKKPLIRTGPRGSGQWREATWDEALDYVATKLKEIKEKYGAHSIAYTERSQLNSHISKTFMRALGSPNYFSHDSCCKGSLNTAFRSLTGYTDSSVSVDLAKAKHIILFGRNYFESIELKMVKQLTSALENGTKLTYIDPRVTVTATKADKFLMIRPGTDLALSYALMHVIINEELYDKDYVKRWVLGFEELKQFVGKYTPQWAEEQTGIPAKEIISLARQASAAKPAVIFHYGYRSAHYTNEVYVRRALIMLNALMGSIEAPGGIFFKKNAKDFGKKPLNKLTDQQLPDIKVPRCDGAGTAKLPTPDPAHGVVQMLPQVILSEDPYPVKGLIVWRHDPMLSIPDYENNKRAFEKLDLLVTIDIQFSETAWYSDVVLPESIYLERGDSIQENSGLKPSLYIRKPAVTPRYDTKPGWEIIKKLADRLDIGHYFPYQTLEDLWNYQLQGTGLTLDDFAGKGFVTLADEPLYWNREDGIQFKTPSGKIEFVSSLLEENGYPSFPEYETVQPPAEGHFRLLIGRSIAHTHVSTQNNPLLNELMPENLLWINTKKAEKLGIKNGQTVQISSSRGRDTIKAHVTDLIHPEAVFMVHGFGRRVKALTRCYNKGASDTLLQENISDMIGGSPALQHVHVKVQAI</sequence>
<keyword evidence="9" id="KW-0411">Iron-sulfur</keyword>
<name>A0A5S4ZNY2_9FIRM</name>
<dbReference type="RefSeq" id="WP_166512345.1">
    <property type="nucleotide sequence ID" value="NZ_VNHM01000014.1"/>
</dbReference>
<gene>
    <name evidence="11" type="ORF">LX24_02385</name>
</gene>
<feature type="domain" description="4Fe-4S Mo/W bis-MGD-type" evidence="10">
    <location>
        <begin position="1"/>
        <end position="57"/>
    </location>
</feature>
<evidence type="ECO:0000313" key="11">
    <source>
        <dbReference type="EMBL" id="TYO94549.1"/>
    </source>
</evidence>
<keyword evidence="3" id="KW-0004">4Fe-4S</keyword>
<proteinExistence type="inferred from homology"/>
<evidence type="ECO:0000256" key="9">
    <source>
        <dbReference type="ARBA" id="ARBA00023014"/>
    </source>
</evidence>
<dbReference type="Proteomes" id="UP000323166">
    <property type="component" value="Unassembled WGS sequence"/>
</dbReference>
<evidence type="ECO:0000256" key="2">
    <source>
        <dbReference type="ARBA" id="ARBA00010312"/>
    </source>
</evidence>
<evidence type="ECO:0000256" key="7">
    <source>
        <dbReference type="ARBA" id="ARBA00023002"/>
    </source>
</evidence>
<dbReference type="InterPro" id="IPR006655">
    <property type="entry name" value="Mopterin_OxRdtase_prok_CS"/>
</dbReference>
<dbReference type="PROSITE" id="PS00551">
    <property type="entry name" value="MOLYBDOPTERIN_PROK_1"/>
    <property type="match status" value="1"/>
</dbReference>
<dbReference type="InterPro" id="IPR006963">
    <property type="entry name" value="Mopterin_OxRdtase_4Fe-4S_dom"/>
</dbReference>
<evidence type="ECO:0000256" key="5">
    <source>
        <dbReference type="ARBA" id="ARBA00022723"/>
    </source>
</evidence>
<dbReference type="GO" id="GO:0016491">
    <property type="term" value="F:oxidoreductase activity"/>
    <property type="evidence" value="ECO:0007669"/>
    <property type="project" value="UniProtKB-KW"/>
</dbReference>
<accession>A0A5S4ZNY2</accession>
<dbReference type="Gene3D" id="3.40.50.740">
    <property type="match status" value="1"/>
</dbReference>
<dbReference type="InterPro" id="IPR050612">
    <property type="entry name" value="Prok_Mopterin_Oxidored"/>
</dbReference>
<dbReference type="CDD" id="cd02755">
    <property type="entry name" value="MopB_Thiosulfate-R-like"/>
    <property type="match status" value="1"/>
</dbReference>
<dbReference type="SMART" id="SM00926">
    <property type="entry name" value="Molybdop_Fe4S4"/>
    <property type="match status" value="1"/>
</dbReference>
<dbReference type="AlphaFoldDB" id="A0A5S4ZNY2"/>
<evidence type="ECO:0000256" key="3">
    <source>
        <dbReference type="ARBA" id="ARBA00022485"/>
    </source>
</evidence>
<dbReference type="Pfam" id="PF00384">
    <property type="entry name" value="Molybdopterin"/>
    <property type="match status" value="1"/>
</dbReference>
<keyword evidence="7" id="KW-0560">Oxidoreductase</keyword>
<evidence type="ECO:0000256" key="8">
    <source>
        <dbReference type="ARBA" id="ARBA00023004"/>
    </source>
</evidence>
<dbReference type="InterPro" id="IPR006656">
    <property type="entry name" value="Mopterin_OxRdtase"/>
</dbReference>
<dbReference type="GO" id="GO:0051539">
    <property type="term" value="F:4 iron, 4 sulfur cluster binding"/>
    <property type="evidence" value="ECO:0007669"/>
    <property type="project" value="UniProtKB-KW"/>
</dbReference>
<evidence type="ECO:0000256" key="6">
    <source>
        <dbReference type="ARBA" id="ARBA00022729"/>
    </source>
</evidence>
<comment type="similarity">
    <text evidence="2">Belongs to the prokaryotic molybdopterin-containing oxidoreductase family.</text>
</comment>
<comment type="caution">
    <text evidence="11">The sequence shown here is derived from an EMBL/GenBank/DDBJ whole genome shotgun (WGS) entry which is preliminary data.</text>
</comment>
<protein>
    <submittedName>
        <fullName evidence="11">Thiosulfate reductase/polysulfide reductase chain A</fullName>
    </submittedName>
</protein>
<dbReference type="InterPro" id="IPR027467">
    <property type="entry name" value="MopterinOxRdtase_cofactor_BS"/>
</dbReference>
<keyword evidence="5" id="KW-0479">Metal-binding</keyword>
<dbReference type="Pfam" id="PF01568">
    <property type="entry name" value="Molydop_binding"/>
    <property type="match status" value="1"/>
</dbReference>
<reference evidence="11 12" key="1">
    <citation type="submission" date="2019-07" db="EMBL/GenBank/DDBJ databases">
        <title>Genomic Encyclopedia of Type Strains, Phase I: the one thousand microbial genomes (KMG-I) project.</title>
        <authorList>
            <person name="Kyrpides N."/>
        </authorList>
    </citation>
    <scope>NUCLEOTIDE SEQUENCE [LARGE SCALE GENOMIC DNA]</scope>
    <source>
        <strain evidence="11 12">DSM 6562</strain>
    </source>
</reference>
<keyword evidence="4" id="KW-0500">Molybdenum</keyword>
<evidence type="ECO:0000256" key="1">
    <source>
        <dbReference type="ARBA" id="ARBA00001942"/>
    </source>
</evidence>
<comment type="cofactor">
    <cofactor evidence="1">
        <name>Mo-bis(molybdopterin guanine dinucleotide)</name>
        <dbReference type="ChEBI" id="CHEBI:60539"/>
    </cofactor>
</comment>
<keyword evidence="8" id="KW-0408">Iron</keyword>
<dbReference type="GO" id="GO:0043546">
    <property type="term" value="F:molybdopterin cofactor binding"/>
    <property type="evidence" value="ECO:0007669"/>
    <property type="project" value="InterPro"/>
</dbReference>
<dbReference type="EMBL" id="VNHM01000014">
    <property type="protein sequence ID" value="TYO94549.1"/>
    <property type="molecule type" value="Genomic_DNA"/>
</dbReference>
<dbReference type="InterPro" id="IPR009010">
    <property type="entry name" value="Asp_de-COase-like_dom_sf"/>
</dbReference>
<evidence type="ECO:0000313" key="12">
    <source>
        <dbReference type="Proteomes" id="UP000323166"/>
    </source>
</evidence>
<evidence type="ECO:0000256" key="4">
    <source>
        <dbReference type="ARBA" id="ARBA00022505"/>
    </source>
</evidence>
<dbReference type="Gene3D" id="3.40.228.10">
    <property type="entry name" value="Dimethylsulfoxide Reductase, domain 2"/>
    <property type="match status" value="1"/>
</dbReference>
<organism evidence="11 12">
    <name type="scientific">Desulfallas thermosapovorans DSM 6562</name>
    <dbReference type="NCBI Taxonomy" id="1121431"/>
    <lineage>
        <taxon>Bacteria</taxon>
        <taxon>Bacillati</taxon>
        <taxon>Bacillota</taxon>
        <taxon>Clostridia</taxon>
        <taxon>Eubacteriales</taxon>
        <taxon>Desulfallaceae</taxon>
        <taxon>Desulfallas</taxon>
    </lineage>
</organism>
<dbReference type="GO" id="GO:0046872">
    <property type="term" value="F:metal ion binding"/>
    <property type="evidence" value="ECO:0007669"/>
    <property type="project" value="UniProtKB-KW"/>
</dbReference>
<keyword evidence="12" id="KW-1185">Reference proteome</keyword>
<keyword evidence="6" id="KW-0732">Signal</keyword>
<dbReference type="InterPro" id="IPR006657">
    <property type="entry name" value="MoPterin_dinucl-bd_dom"/>
</dbReference>
<dbReference type="CDD" id="cd02778">
    <property type="entry name" value="MopB_CT_Thiosulfate-R-like"/>
    <property type="match status" value="1"/>
</dbReference>
<dbReference type="Gene3D" id="2.40.40.20">
    <property type="match status" value="1"/>
</dbReference>
<evidence type="ECO:0000259" key="10">
    <source>
        <dbReference type="PROSITE" id="PS51669"/>
    </source>
</evidence>
<dbReference type="SUPFAM" id="SSF50692">
    <property type="entry name" value="ADC-like"/>
    <property type="match status" value="1"/>
</dbReference>
<dbReference type="PROSITE" id="PS00932">
    <property type="entry name" value="MOLYBDOPTERIN_PROK_3"/>
    <property type="match status" value="1"/>
</dbReference>
<dbReference type="PANTHER" id="PTHR43742">
    <property type="entry name" value="TRIMETHYLAMINE-N-OXIDE REDUCTASE"/>
    <property type="match status" value="1"/>
</dbReference>